<evidence type="ECO:0000256" key="1">
    <source>
        <dbReference type="ARBA" id="ARBA00023239"/>
    </source>
</evidence>
<name>A0ABQ1RKA7_9MICO</name>
<dbReference type="NCBIfam" id="NF002958">
    <property type="entry name" value="PRK03620.1"/>
    <property type="match status" value="1"/>
</dbReference>
<comment type="caution">
    <text evidence="3">The sequence shown here is derived from an EMBL/GenBank/DDBJ whole genome shotgun (WGS) entry which is preliminary data.</text>
</comment>
<keyword evidence="4" id="KW-1185">Reference proteome</keyword>
<evidence type="ECO:0000313" key="4">
    <source>
        <dbReference type="Proteomes" id="UP000629365"/>
    </source>
</evidence>
<dbReference type="SMART" id="SM01130">
    <property type="entry name" value="DHDPS"/>
    <property type="match status" value="1"/>
</dbReference>
<dbReference type="EMBL" id="BMCM01000001">
    <property type="protein sequence ID" value="GGD69535.1"/>
    <property type="molecule type" value="Genomic_DNA"/>
</dbReference>
<keyword evidence="1 2" id="KW-0456">Lyase</keyword>
<dbReference type="PIRSF" id="PIRSF001365">
    <property type="entry name" value="DHDPS"/>
    <property type="match status" value="1"/>
</dbReference>
<dbReference type="Pfam" id="PF00701">
    <property type="entry name" value="DHDPS"/>
    <property type="match status" value="1"/>
</dbReference>
<dbReference type="Gene3D" id="3.20.20.70">
    <property type="entry name" value="Aldolase class I"/>
    <property type="match status" value="1"/>
</dbReference>
<evidence type="ECO:0000313" key="3">
    <source>
        <dbReference type="EMBL" id="GGD69535.1"/>
    </source>
</evidence>
<accession>A0ABQ1RKA7</accession>
<evidence type="ECO:0000256" key="2">
    <source>
        <dbReference type="PIRNR" id="PIRNR001365"/>
    </source>
</evidence>
<gene>
    <name evidence="3" type="ORF">GCM10007269_10820</name>
</gene>
<comment type="similarity">
    <text evidence="2">Belongs to the DapA family.</text>
</comment>
<dbReference type="Proteomes" id="UP000629365">
    <property type="component" value="Unassembled WGS sequence"/>
</dbReference>
<protein>
    <submittedName>
        <fullName evidence="3">5-dehydro-4-deoxyglucarate dehydratase</fullName>
    </submittedName>
</protein>
<sequence length="307" mass="32719">MLSGLLFFPVTPFHEEGSVDAEVLASHIERGIVAGAGAVFVACGTGEFHALSESDYRIAVQTAVEVANGRVEVVAGVGGALPLAQNFAVLAADAGADGTLVLPPYLVAGPPLGLAKYVTDIVDSAPLPAIVYQRNNAVFDLDSARALAQHPGVRGFKDGIGDIARVKAIREVILAETDREFLFFNGMPTAELSQLEYRDVGVDLYSSAAFAFAPEIALAFYRAYVDHDDVTAERVLDTFYRPFAQLRDSVEGYAVALIKAGMTLRGHDAGSVRPPLLDVRPQHVERLNTILDDGLRLADELALAGAR</sequence>
<organism evidence="3 4">
    <name type="scientific">Microbacterium murale</name>
    <dbReference type="NCBI Taxonomy" id="1081040"/>
    <lineage>
        <taxon>Bacteria</taxon>
        <taxon>Bacillati</taxon>
        <taxon>Actinomycetota</taxon>
        <taxon>Actinomycetes</taxon>
        <taxon>Micrococcales</taxon>
        <taxon>Microbacteriaceae</taxon>
        <taxon>Microbacterium</taxon>
    </lineage>
</organism>
<dbReference type="InterPro" id="IPR013785">
    <property type="entry name" value="Aldolase_TIM"/>
</dbReference>
<proteinExistence type="inferred from homology"/>
<dbReference type="PANTHER" id="PTHR12128:SF19">
    <property type="entry name" value="5-DEHYDRO-4-DEOXYGLUCARATE DEHYDRATASE 2-RELATED"/>
    <property type="match status" value="1"/>
</dbReference>
<reference evidence="4" key="1">
    <citation type="journal article" date="2019" name="Int. J. Syst. Evol. Microbiol.">
        <title>The Global Catalogue of Microorganisms (GCM) 10K type strain sequencing project: providing services to taxonomists for standard genome sequencing and annotation.</title>
        <authorList>
            <consortium name="The Broad Institute Genomics Platform"/>
            <consortium name="The Broad Institute Genome Sequencing Center for Infectious Disease"/>
            <person name="Wu L."/>
            <person name="Ma J."/>
        </authorList>
    </citation>
    <scope>NUCLEOTIDE SEQUENCE [LARGE SCALE GENOMIC DNA]</scope>
    <source>
        <strain evidence="4">CCM 7640</strain>
    </source>
</reference>
<dbReference type="PANTHER" id="PTHR12128">
    <property type="entry name" value="DIHYDRODIPICOLINATE SYNTHASE"/>
    <property type="match status" value="1"/>
</dbReference>
<dbReference type="SUPFAM" id="SSF51569">
    <property type="entry name" value="Aldolase"/>
    <property type="match status" value="1"/>
</dbReference>
<dbReference type="InterPro" id="IPR002220">
    <property type="entry name" value="DapA-like"/>
</dbReference>